<sequence length="89" mass="10806">MRYARSCWVDDRATQKVFVWAQTLNPRRVLLPVLPFLIMRCTPLKASLENTNNLIEEQRIRKEERYRQMVKTARQMEEMRMMIEEMSQA</sequence>
<dbReference type="AlphaFoldDB" id="A0A9I9DU07"/>
<dbReference type="EnsemblPlants" id="MELO3C023742.2.1">
    <property type="protein sequence ID" value="MELO3C023742.2.1"/>
    <property type="gene ID" value="MELO3C023742.2"/>
</dbReference>
<protein>
    <submittedName>
        <fullName evidence="1">Uncharacterized protein</fullName>
    </submittedName>
</protein>
<name>A0A9I9DU07_CUCME</name>
<evidence type="ECO:0000313" key="1">
    <source>
        <dbReference type="EnsemblPlants" id="MELO3C023742.2.1"/>
    </source>
</evidence>
<accession>A0A9I9DU07</accession>
<organism evidence="1">
    <name type="scientific">Cucumis melo</name>
    <name type="common">Muskmelon</name>
    <dbReference type="NCBI Taxonomy" id="3656"/>
    <lineage>
        <taxon>Eukaryota</taxon>
        <taxon>Viridiplantae</taxon>
        <taxon>Streptophyta</taxon>
        <taxon>Embryophyta</taxon>
        <taxon>Tracheophyta</taxon>
        <taxon>Spermatophyta</taxon>
        <taxon>Magnoliopsida</taxon>
        <taxon>eudicotyledons</taxon>
        <taxon>Gunneridae</taxon>
        <taxon>Pentapetalae</taxon>
        <taxon>rosids</taxon>
        <taxon>fabids</taxon>
        <taxon>Cucurbitales</taxon>
        <taxon>Cucurbitaceae</taxon>
        <taxon>Benincaseae</taxon>
        <taxon>Cucumis</taxon>
    </lineage>
</organism>
<proteinExistence type="predicted"/>
<reference evidence="1" key="1">
    <citation type="submission" date="2023-03" db="UniProtKB">
        <authorList>
            <consortium name="EnsemblPlants"/>
        </authorList>
    </citation>
    <scope>IDENTIFICATION</scope>
</reference>
<dbReference type="Gramene" id="MELO3C023742.2.1">
    <property type="protein sequence ID" value="MELO3C023742.2.1"/>
    <property type="gene ID" value="MELO3C023742.2"/>
</dbReference>